<protein>
    <recommendedName>
        <fullName evidence="1">HEAT repeat-containing protein 1</fullName>
    </recommendedName>
</protein>
<organism evidence="2">
    <name type="scientific">Amphimedon queenslandica</name>
    <name type="common">Sponge</name>
    <dbReference type="NCBI Taxonomy" id="400682"/>
    <lineage>
        <taxon>Eukaryota</taxon>
        <taxon>Metazoa</taxon>
        <taxon>Porifera</taxon>
        <taxon>Demospongiae</taxon>
        <taxon>Heteroscleromorpha</taxon>
        <taxon>Haplosclerida</taxon>
        <taxon>Niphatidae</taxon>
        <taxon>Amphimedon</taxon>
    </lineage>
</organism>
<dbReference type="GO" id="GO:0032040">
    <property type="term" value="C:small-subunit processome"/>
    <property type="evidence" value="ECO:0007669"/>
    <property type="project" value="TreeGrafter"/>
</dbReference>
<comment type="similarity">
    <text evidence="1">Belongs to the HEATR1/UTP10 family.</text>
</comment>
<sequence length="298" mass="33680">MLIKKPGQFSQWERQGTSKTSFLFTGKDAGTLGLDSIYWLGLNGLEELISINPSFNKYRYTDTLFSEASRDFERSILTQEAVKKVEESISRFLRLLSPYFIIFMPCPAHKCLEFTNATLMECVLPYYKTNLFAHVVQILRLDDHASFWSWLSPISRLSLVQHCLSKGPFLSFICNMVASSVSEEEGSSSNNPRHVLISFYASTVCEVVLESWRGVRVEYRCATYMVSGLLASKTQLSTKNSIPSLIEEAVQCMLLVASSPDTDSFLPALQELSTHTDLSYLLRPIFRTILPSIDFEGV</sequence>
<keyword evidence="1" id="KW-0687">Ribonucleoprotein</keyword>
<evidence type="ECO:0000313" key="2">
    <source>
        <dbReference type="EnsemblMetazoa" id="Aqu2.1.36037_001"/>
    </source>
</evidence>
<name>A0A1X7V946_AMPQE</name>
<dbReference type="STRING" id="400682.A0A1X7V946"/>
<dbReference type="AlphaFoldDB" id="A0A1X7V946"/>
<accession>A0A1X7V946</accession>
<evidence type="ECO:0000256" key="1">
    <source>
        <dbReference type="RuleBase" id="RU367065"/>
    </source>
</evidence>
<dbReference type="GO" id="GO:0034455">
    <property type="term" value="C:t-UTP complex"/>
    <property type="evidence" value="ECO:0007669"/>
    <property type="project" value="TreeGrafter"/>
</dbReference>
<comment type="function">
    <text evidence="1">Involved in nucleolar processing of pre-18S ribosomal RNA.</text>
</comment>
<dbReference type="PANTHER" id="PTHR13457">
    <property type="entry name" value="BAP28"/>
    <property type="match status" value="1"/>
</dbReference>
<keyword evidence="1" id="KW-0539">Nucleus</keyword>
<dbReference type="InterPro" id="IPR040191">
    <property type="entry name" value="UTP10"/>
</dbReference>
<proteinExistence type="inferred from homology"/>
<dbReference type="GO" id="GO:0030686">
    <property type="term" value="C:90S preribosome"/>
    <property type="evidence" value="ECO:0007669"/>
    <property type="project" value="TreeGrafter"/>
</dbReference>
<keyword evidence="1" id="KW-0690">Ribosome biogenesis</keyword>
<dbReference type="GO" id="GO:0000462">
    <property type="term" value="P:maturation of SSU-rRNA from tricistronic rRNA transcript (SSU-rRNA, 5.8S rRNA, LSU-rRNA)"/>
    <property type="evidence" value="ECO:0007669"/>
    <property type="project" value="TreeGrafter"/>
</dbReference>
<dbReference type="PANTHER" id="PTHR13457:SF1">
    <property type="entry name" value="HEAT REPEAT-CONTAINING PROTEIN 1"/>
    <property type="match status" value="1"/>
</dbReference>
<dbReference type="InParanoid" id="A0A1X7V946"/>
<keyword evidence="1" id="KW-0698">rRNA processing</keyword>
<reference evidence="2" key="1">
    <citation type="submission" date="2017-05" db="UniProtKB">
        <authorList>
            <consortium name="EnsemblMetazoa"/>
        </authorList>
    </citation>
    <scope>IDENTIFICATION</scope>
</reference>
<dbReference type="eggNOG" id="KOG1837">
    <property type="taxonomic scope" value="Eukaryota"/>
</dbReference>
<comment type="subcellular location">
    <subcellularLocation>
        <location evidence="1">Nucleus</location>
        <location evidence="1">Nucleolus</location>
    </subcellularLocation>
</comment>
<dbReference type="GO" id="GO:0030515">
    <property type="term" value="F:snoRNA binding"/>
    <property type="evidence" value="ECO:0007669"/>
    <property type="project" value="TreeGrafter"/>
</dbReference>
<dbReference type="EnsemblMetazoa" id="Aqu2.1.36037_001">
    <property type="protein sequence ID" value="Aqu2.1.36037_001"/>
    <property type="gene ID" value="Aqu2.1.36037"/>
</dbReference>
<dbReference type="GO" id="GO:0045943">
    <property type="term" value="P:positive regulation of transcription by RNA polymerase I"/>
    <property type="evidence" value="ECO:0007669"/>
    <property type="project" value="TreeGrafter"/>
</dbReference>